<name>A0A922SLQ9_SPOEX</name>
<dbReference type="Proteomes" id="UP000814243">
    <property type="component" value="Unassembled WGS sequence"/>
</dbReference>
<evidence type="ECO:0000313" key="2">
    <source>
        <dbReference type="Proteomes" id="UP000814243"/>
    </source>
</evidence>
<reference evidence="1" key="1">
    <citation type="journal article" date="2021" name="G3 (Bethesda)">
        <title>Genome and transcriptome analysis of the beet armyworm Spodoptera exigua reveals targets for pest control. .</title>
        <authorList>
            <person name="Simon S."/>
            <person name="Breeschoten T."/>
            <person name="Jansen H.J."/>
            <person name="Dirks R.P."/>
            <person name="Schranz M.E."/>
            <person name="Ros V.I.D."/>
        </authorList>
    </citation>
    <scope>NUCLEOTIDE SEQUENCE</scope>
    <source>
        <strain evidence="1">TB_SE_WUR_2020</strain>
    </source>
</reference>
<dbReference type="AlphaFoldDB" id="A0A922SLQ9"/>
<accession>A0A922SLQ9</accession>
<sequence length="165" mass="17177">MNTGFARGLCRRAENATSSTEAQAERRGRAYAAPVSAAVVVRRAPYQWTPATRSRSAFIHDGRVNGVRAGRPRSAAGVAHVREKMARRRDGKGRRAKSAGRTSVVMAGGASAAMQRGCGGSPQLLASRHAHAGHPAASARSFHSPLSLALTHDPLSDATLCAAAG</sequence>
<evidence type="ECO:0000313" key="1">
    <source>
        <dbReference type="EMBL" id="KAH9642485.1"/>
    </source>
</evidence>
<protein>
    <submittedName>
        <fullName evidence="1">Uncharacterized protein</fullName>
    </submittedName>
</protein>
<gene>
    <name evidence="1" type="ORF">HF086_007617</name>
</gene>
<dbReference type="EMBL" id="JACEFF010000189">
    <property type="protein sequence ID" value="KAH9642485.1"/>
    <property type="molecule type" value="Genomic_DNA"/>
</dbReference>
<comment type="caution">
    <text evidence="1">The sequence shown here is derived from an EMBL/GenBank/DDBJ whole genome shotgun (WGS) entry which is preliminary data.</text>
</comment>
<organism evidence="1 2">
    <name type="scientific">Spodoptera exigua</name>
    <name type="common">Beet armyworm</name>
    <name type="synonym">Noctua fulgens</name>
    <dbReference type="NCBI Taxonomy" id="7107"/>
    <lineage>
        <taxon>Eukaryota</taxon>
        <taxon>Metazoa</taxon>
        <taxon>Ecdysozoa</taxon>
        <taxon>Arthropoda</taxon>
        <taxon>Hexapoda</taxon>
        <taxon>Insecta</taxon>
        <taxon>Pterygota</taxon>
        <taxon>Neoptera</taxon>
        <taxon>Endopterygota</taxon>
        <taxon>Lepidoptera</taxon>
        <taxon>Glossata</taxon>
        <taxon>Ditrysia</taxon>
        <taxon>Noctuoidea</taxon>
        <taxon>Noctuidae</taxon>
        <taxon>Amphipyrinae</taxon>
        <taxon>Spodoptera</taxon>
    </lineage>
</organism>
<proteinExistence type="predicted"/>